<evidence type="ECO:0000259" key="5">
    <source>
        <dbReference type="Pfam" id="PF01494"/>
    </source>
</evidence>
<dbReference type="InterPro" id="IPR036188">
    <property type="entry name" value="FAD/NAD-bd_sf"/>
</dbReference>
<dbReference type="AlphaFoldDB" id="A0A1L7WJ05"/>
<evidence type="ECO:0000256" key="1">
    <source>
        <dbReference type="ARBA" id="ARBA00022630"/>
    </source>
</evidence>
<keyword evidence="4" id="KW-0812">Transmembrane</keyword>
<dbReference type="Gene3D" id="3.30.9.60">
    <property type="match status" value="1"/>
</dbReference>
<accession>A0A1L7WJ05</accession>
<dbReference type="EMBL" id="FJOG01000003">
    <property type="protein sequence ID" value="CZR52736.1"/>
    <property type="molecule type" value="Genomic_DNA"/>
</dbReference>
<keyword evidence="8" id="KW-1185">Reference proteome</keyword>
<keyword evidence="3" id="KW-0560">Oxidoreductase</keyword>
<dbReference type="PRINTS" id="PR00420">
    <property type="entry name" value="RNGMNOXGNASE"/>
</dbReference>
<dbReference type="STRING" id="576137.A0A1L7WJ05"/>
<dbReference type="Pfam" id="PF01494">
    <property type="entry name" value="FAD_binding_3"/>
    <property type="match status" value="1"/>
</dbReference>
<dbReference type="InterPro" id="IPR002938">
    <property type="entry name" value="FAD-bd"/>
</dbReference>
<dbReference type="InterPro" id="IPR053212">
    <property type="entry name" value="DHP_3-monooxygenase"/>
</dbReference>
<keyword evidence="1" id="KW-0285">Flavoprotein</keyword>
<feature type="domain" description="FAD-binding" evidence="5">
    <location>
        <begin position="324"/>
        <end position="363"/>
    </location>
</feature>
<gene>
    <name evidence="7" type="ORF">PAC_02613</name>
</gene>
<evidence type="ECO:0000256" key="3">
    <source>
        <dbReference type="ARBA" id="ARBA00023002"/>
    </source>
</evidence>
<evidence type="ECO:0000256" key="4">
    <source>
        <dbReference type="SAM" id="Phobius"/>
    </source>
</evidence>
<feature type="domain" description="2,6-dihydroxypyridine 3-monooxygenase substrate binding" evidence="6">
    <location>
        <begin position="190"/>
        <end position="315"/>
    </location>
</feature>
<name>A0A1L7WJ05_9HELO</name>
<dbReference type="GO" id="GO:0016491">
    <property type="term" value="F:oxidoreductase activity"/>
    <property type="evidence" value="ECO:0007669"/>
    <property type="project" value="UniProtKB-KW"/>
</dbReference>
<keyword evidence="4" id="KW-0472">Membrane</keyword>
<dbReference type="Gene3D" id="3.50.50.60">
    <property type="entry name" value="FAD/NAD(P)-binding domain"/>
    <property type="match status" value="1"/>
</dbReference>
<keyword evidence="2" id="KW-0274">FAD</keyword>
<proteinExistence type="predicted"/>
<dbReference type="OrthoDB" id="655030at2759"/>
<evidence type="ECO:0000259" key="6">
    <source>
        <dbReference type="Pfam" id="PF22607"/>
    </source>
</evidence>
<dbReference type="Proteomes" id="UP000184330">
    <property type="component" value="Unassembled WGS sequence"/>
</dbReference>
<feature type="transmembrane region" description="Helical" evidence="4">
    <location>
        <begin position="6"/>
        <end position="34"/>
    </location>
</feature>
<dbReference type="InterPro" id="IPR054707">
    <property type="entry name" value="DhpH_subs-bd"/>
</dbReference>
<sequence length="415" mass="45983">MSQPTLNIVIAGGSLGGLIFGIGLQAAGNIVTIFERRPNSAMLGLGAGLSCAPEMQEFMAKYDLTKEPYSLDTNEYQFINSKDEMIRHANMEQRSTTWDVLYYRLRANFDGLRVGYCSVPDFSGRRKGVYRDGCTVTGVKEIGEGVRVEYRDENGSEKSMDVDLLIAADGPSSRIRDIFLPEMERRFIHIAWRGTVPLKDISAESQAKQRNIPTLCLIENSATILYPIPGANGSLDPKDQLYNWVWYRVISQDSPEYKEIMTDKDGKLHRVSVPLGKMQPLVVLKQKTLAGQLLSPSSAEIVQKTKDPYIQAITDCISPKTLFLDGKVLLAGDAVASLRPMAGLGVNSAARSAMMLLDALEGRMTLAEWEKDILAYARDARAMGITRESTWKMKKASDVKEEGPPAGFRTKVNKI</sequence>
<organism evidence="7 8">
    <name type="scientific">Phialocephala subalpina</name>
    <dbReference type="NCBI Taxonomy" id="576137"/>
    <lineage>
        <taxon>Eukaryota</taxon>
        <taxon>Fungi</taxon>
        <taxon>Dikarya</taxon>
        <taxon>Ascomycota</taxon>
        <taxon>Pezizomycotina</taxon>
        <taxon>Leotiomycetes</taxon>
        <taxon>Helotiales</taxon>
        <taxon>Mollisiaceae</taxon>
        <taxon>Phialocephala</taxon>
        <taxon>Phialocephala fortinii species complex</taxon>
    </lineage>
</organism>
<dbReference type="SUPFAM" id="SSF54373">
    <property type="entry name" value="FAD-linked reductases, C-terminal domain"/>
    <property type="match status" value="1"/>
</dbReference>
<protein>
    <submittedName>
        <fullName evidence="7">Uncharacterized protein</fullName>
    </submittedName>
</protein>
<keyword evidence="4" id="KW-1133">Transmembrane helix</keyword>
<dbReference type="Pfam" id="PF22607">
    <property type="entry name" value="FAD_binding-like"/>
    <property type="match status" value="1"/>
</dbReference>
<dbReference type="PANTHER" id="PTHR47469:SF2">
    <property type="entry name" value="OS06G0597600 PROTEIN"/>
    <property type="match status" value="1"/>
</dbReference>
<dbReference type="PANTHER" id="PTHR47469">
    <property type="entry name" value="MONOOXYGENASE-LIKE"/>
    <property type="match status" value="1"/>
</dbReference>
<dbReference type="SUPFAM" id="SSF51905">
    <property type="entry name" value="FAD/NAD(P)-binding domain"/>
    <property type="match status" value="1"/>
</dbReference>
<dbReference type="GO" id="GO:0071949">
    <property type="term" value="F:FAD binding"/>
    <property type="evidence" value="ECO:0007669"/>
    <property type="project" value="InterPro"/>
</dbReference>
<evidence type="ECO:0000313" key="8">
    <source>
        <dbReference type="Proteomes" id="UP000184330"/>
    </source>
</evidence>
<evidence type="ECO:0000313" key="7">
    <source>
        <dbReference type="EMBL" id="CZR52736.1"/>
    </source>
</evidence>
<evidence type="ECO:0000256" key="2">
    <source>
        <dbReference type="ARBA" id="ARBA00022827"/>
    </source>
</evidence>
<reference evidence="7 8" key="1">
    <citation type="submission" date="2016-03" db="EMBL/GenBank/DDBJ databases">
        <authorList>
            <person name="Ploux O."/>
        </authorList>
    </citation>
    <scope>NUCLEOTIDE SEQUENCE [LARGE SCALE GENOMIC DNA]</scope>
    <source>
        <strain evidence="7 8">UAMH 11012</strain>
    </source>
</reference>